<dbReference type="GO" id="GO:0005886">
    <property type="term" value="C:plasma membrane"/>
    <property type="evidence" value="ECO:0007669"/>
    <property type="project" value="UniProtKB-SubCell"/>
</dbReference>
<gene>
    <name evidence="12" type="ORF">ALO47_01679</name>
</gene>
<evidence type="ECO:0000256" key="6">
    <source>
        <dbReference type="ARBA" id="ARBA00022692"/>
    </source>
</evidence>
<evidence type="ECO:0000256" key="5">
    <source>
        <dbReference type="ARBA" id="ARBA00022475"/>
    </source>
</evidence>
<evidence type="ECO:0000256" key="2">
    <source>
        <dbReference type="ARBA" id="ARBA00006742"/>
    </source>
</evidence>
<dbReference type="InterPro" id="IPR003849">
    <property type="entry name" value="Preprotein_translocase_YajC"/>
</dbReference>
<proteinExistence type="inferred from homology"/>
<dbReference type="GO" id="GO:0015031">
    <property type="term" value="P:protein transport"/>
    <property type="evidence" value="ECO:0007669"/>
    <property type="project" value="UniProtKB-KW"/>
</dbReference>
<dbReference type="NCBIfam" id="TIGR00739">
    <property type="entry name" value="yajC"/>
    <property type="match status" value="1"/>
</dbReference>
<evidence type="ECO:0000256" key="10">
    <source>
        <dbReference type="ARBA" id="ARBA00023136"/>
    </source>
</evidence>
<keyword evidence="7" id="KW-0653">Protein transport</keyword>
<evidence type="ECO:0000256" key="4">
    <source>
        <dbReference type="ARBA" id="ARBA00022448"/>
    </source>
</evidence>
<evidence type="ECO:0000313" key="13">
    <source>
        <dbReference type="Proteomes" id="UP000050554"/>
    </source>
</evidence>
<reference evidence="12 13" key="1">
    <citation type="submission" date="2015-09" db="EMBL/GenBank/DDBJ databases">
        <title>Genome announcement of multiple Pseudomonas syringae strains.</title>
        <authorList>
            <person name="Thakur S."/>
            <person name="Wang P.W."/>
            <person name="Gong Y."/>
            <person name="Weir B.S."/>
            <person name="Guttman D.S."/>
        </authorList>
    </citation>
    <scope>NUCLEOTIDE SEQUENCE [LARGE SCALE GENOMIC DNA]</scope>
    <source>
        <strain evidence="12 13">ICMP3882</strain>
    </source>
</reference>
<dbReference type="Pfam" id="PF02699">
    <property type="entry name" value="YajC"/>
    <property type="match status" value="1"/>
</dbReference>
<sequence length="115" mass="12379">MERHMSFFISPAFADAAAPAAGPAGSGFEWIFLVGFLVIFYLMIWRPQAKRAKEQKNLLGNLQKGDEVVTSGGIAGKINKVTDDFVVIEVSDTVELKIQKGAIAATLPKGTLKAI</sequence>
<evidence type="ECO:0000256" key="1">
    <source>
        <dbReference type="ARBA" id="ARBA00004162"/>
    </source>
</evidence>
<keyword evidence="8 11" id="KW-1133">Transmembrane helix</keyword>
<dbReference type="EMBL" id="LJRF01000106">
    <property type="protein sequence ID" value="KPY47452.1"/>
    <property type="molecule type" value="Genomic_DNA"/>
</dbReference>
<protein>
    <recommendedName>
        <fullName evidence="3">Sec translocon accessory complex subunit YajC</fullName>
    </recommendedName>
</protein>
<keyword evidence="4" id="KW-0813">Transport</keyword>
<name>A0A0P9Z8D6_PSESI</name>
<comment type="caution">
    <text evidence="12">The sequence shown here is derived from an EMBL/GenBank/DDBJ whole genome shotgun (WGS) entry which is preliminary data.</text>
</comment>
<evidence type="ECO:0000256" key="3">
    <source>
        <dbReference type="ARBA" id="ARBA00014962"/>
    </source>
</evidence>
<keyword evidence="10 11" id="KW-0472">Membrane</keyword>
<organism evidence="12 13">
    <name type="scientific">Pseudomonas syringae pv. ribicola</name>
    <dbReference type="NCBI Taxonomy" id="55398"/>
    <lineage>
        <taxon>Bacteria</taxon>
        <taxon>Pseudomonadati</taxon>
        <taxon>Pseudomonadota</taxon>
        <taxon>Gammaproteobacteria</taxon>
        <taxon>Pseudomonadales</taxon>
        <taxon>Pseudomonadaceae</taxon>
        <taxon>Pseudomonas</taxon>
    </lineage>
</organism>
<dbReference type="SMART" id="SM01323">
    <property type="entry name" value="YajC"/>
    <property type="match status" value="1"/>
</dbReference>
<dbReference type="PATRIC" id="fig|55398.3.peg.2110"/>
<dbReference type="PANTHER" id="PTHR33909:SF1">
    <property type="entry name" value="SEC TRANSLOCON ACCESSORY COMPLEX SUBUNIT YAJC"/>
    <property type="match status" value="1"/>
</dbReference>
<dbReference type="PRINTS" id="PR01853">
    <property type="entry name" value="YAJCTRNLCASE"/>
</dbReference>
<comment type="subcellular location">
    <subcellularLocation>
        <location evidence="1">Cell membrane</location>
        <topology evidence="1">Single-pass membrane protein</topology>
    </subcellularLocation>
</comment>
<keyword evidence="5" id="KW-1003">Cell membrane</keyword>
<feature type="transmembrane region" description="Helical" evidence="11">
    <location>
        <begin position="30"/>
        <end position="46"/>
    </location>
</feature>
<evidence type="ECO:0000256" key="11">
    <source>
        <dbReference type="SAM" id="Phobius"/>
    </source>
</evidence>
<dbReference type="Proteomes" id="UP000050554">
    <property type="component" value="Unassembled WGS sequence"/>
</dbReference>
<comment type="similarity">
    <text evidence="2">Belongs to the YajC family.</text>
</comment>
<evidence type="ECO:0000313" key="12">
    <source>
        <dbReference type="EMBL" id="KPY47452.1"/>
    </source>
</evidence>
<evidence type="ECO:0000256" key="8">
    <source>
        <dbReference type="ARBA" id="ARBA00022989"/>
    </source>
</evidence>
<evidence type="ECO:0000256" key="9">
    <source>
        <dbReference type="ARBA" id="ARBA00023010"/>
    </source>
</evidence>
<evidence type="ECO:0000256" key="7">
    <source>
        <dbReference type="ARBA" id="ARBA00022927"/>
    </source>
</evidence>
<accession>A0A0P9Z8D6</accession>
<keyword evidence="9" id="KW-0811">Translocation</keyword>
<dbReference type="PANTHER" id="PTHR33909">
    <property type="entry name" value="SEC TRANSLOCON ACCESSORY COMPLEX SUBUNIT YAJC"/>
    <property type="match status" value="1"/>
</dbReference>
<keyword evidence="6 11" id="KW-0812">Transmembrane</keyword>
<dbReference type="AlphaFoldDB" id="A0A0P9Z8D6"/>